<dbReference type="GO" id="GO:0008270">
    <property type="term" value="F:zinc ion binding"/>
    <property type="evidence" value="ECO:0007669"/>
    <property type="project" value="UniProtKB-KW"/>
</dbReference>
<protein>
    <submittedName>
        <fullName evidence="7">Transposable element P transposase</fullName>
    </submittedName>
</protein>
<dbReference type="Pfam" id="PF21788">
    <property type="entry name" value="TNP-like_GBD"/>
    <property type="match status" value="1"/>
</dbReference>
<dbReference type="SMART" id="SM00980">
    <property type="entry name" value="THAP"/>
    <property type="match status" value="1"/>
</dbReference>
<dbReference type="OMA" id="KSHYSAR"/>
<dbReference type="AlphaFoldDB" id="A0A226D3M1"/>
<evidence type="ECO:0000256" key="3">
    <source>
        <dbReference type="ARBA" id="ARBA00022833"/>
    </source>
</evidence>
<evidence type="ECO:0000256" key="4">
    <source>
        <dbReference type="ARBA" id="ARBA00023125"/>
    </source>
</evidence>
<evidence type="ECO:0000313" key="8">
    <source>
        <dbReference type="Proteomes" id="UP000198287"/>
    </source>
</evidence>
<dbReference type="InterPro" id="IPR038441">
    <property type="entry name" value="THAP_Znf_sf"/>
</dbReference>
<evidence type="ECO:0000259" key="6">
    <source>
        <dbReference type="PROSITE" id="PS50950"/>
    </source>
</evidence>
<gene>
    <name evidence="7" type="ORF">Fcan01_25812</name>
</gene>
<keyword evidence="4 5" id="KW-0238">DNA-binding</keyword>
<dbReference type="OrthoDB" id="6627680at2759"/>
<keyword evidence="2 5" id="KW-0863">Zinc-finger</keyword>
<dbReference type="GO" id="GO:0003677">
    <property type="term" value="F:DNA binding"/>
    <property type="evidence" value="ECO:0007669"/>
    <property type="project" value="UniProtKB-UniRule"/>
</dbReference>
<evidence type="ECO:0000313" key="7">
    <source>
        <dbReference type="EMBL" id="OXA39347.1"/>
    </source>
</evidence>
<sequence>MVRYNKCAAKGCSNNSRNVDLSVSFFGLPTDSKRSAFQGYLRQSNVTKQIIYILFACDCRRQEWCAILTIDKENITPNTRVCGKHFASSQFKQTRLIRDARPRVPITQPPASTLPIMPASLPTTAKSNKIIIKKLKDKNRYLRTRRRKSNILSEIEKVFQGHPSMLELVKMQYQRFMSKKRKHYSMEEKIIAITFYYSTTQKGYKSLQQLGLRLPTRRTIRSWLSKLAIDTGLSDKLLNLLKSRAQHMNDYEKDCVIMWDEMAIKQLFAYNKNEDRIEGIHDHGGSGKRLIKPANHALCFMLRGITTSWVFPLCYYFSHNPTSSQDLYRLLTECVKRVQDIGLKIRVAISDQSFTNSGLFKILGIQEDHTFTEFNNQRIYFMFDIPHIIKNIRTHLKKHGFFVEGYHMSWDWIVKLYEIDSMSDNKLAPRLTKYHLEIPDFAKMKVRLATQVFSKSVSSAIKTLVNLPDKVTIVDNEDLVEMDNVRKMSEEALPTACFLELVNDLFDMLNVSEKYVPFKPLKSAENCFTNIPVLEEYLSWVKTWLMSDGTAVPPCVKALILALKNFINVLTDLHAEGYGYVLTRRFQEDILEHFFGFQRGIHGLCTNPKTKQFREGFKCGLILDLMQNKEGRNCETFDTSAVVHKYVEKLSLILNPEQNKFVLSSGQMSFADDSSDSEFEENEIDDNDQFLTTNQRNDVFRIGEINDFDCADETVACYVGNWAAKKVITRTKCDSLT</sequence>
<dbReference type="STRING" id="158441.A0A226D3M1"/>
<dbReference type="Pfam" id="PF05485">
    <property type="entry name" value="THAP"/>
    <property type="match status" value="1"/>
</dbReference>
<dbReference type="InterPro" id="IPR048366">
    <property type="entry name" value="TNP-like_GBD"/>
</dbReference>
<organism evidence="7 8">
    <name type="scientific">Folsomia candida</name>
    <name type="common">Springtail</name>
    <dbReference type="NCBI Taxonomy" id="158441"/>
    <lineage>
        <taxon>Eukaryota</taxon>
        <taxon>Metazoa</taxon>
        <taxon>Ecdysozoa</taxon>
        <taxon>Arthropoda</taxon>
        <taxon>Hexapoda</taxon>
        <taxon>Collembola</taxon>
        <taxon>Entomobryomorpha</taxon>
        <taxon>Isotomoidea</taxon>
        <taxon>Isotomidae</taxon>
        <taxon>Proisotominae</taxon>
        <taxon>Folsomia</taxon>
    </lineage>
</organism>
<dbReference type="Gene3D" id="6.20.210.20">
    <property type="entry name" value="THAP domain"/>
    <property type="match status" value="1"/>
</dbReference>
<keyword evidence="1" id="KW-0479">Metal-binding</keyword>
<dbReference type="InterPro" id="IPR048365">
    <property type="entry name" value="TNP-like_RNaseH_N"/>
</dbReference>
<evidence type="ECO:0000256" key="1">
    <source>
        <dbReference type="ARBA" id="ARBA00022723"/>
    </source>
</evidence>
<comment type="caution">
    <text evidence="7">The sequence shown here is derived from an EMBL/GenBank/DDBJ whole genome shotgun (WGS) entry which is preliminary data.</text>
</comment>
<feature type="domain" description="THAP-type" evidence="6">
    <location>
        <begin position="1"/>
        <end position="105"/>
    </location>
</feature>
<keyword evidence="8" id="KW-1185">Reference proteome</keyword>
<accession>A0A226D3M1</accession>
<dbReference type="EMBL" id="LNIX01000039">
    <property type="protein sequence ID" value="OXA39347.1"/>
    <property type="molecule type" value="Genomic_DNA"/>
</dbReference>
<name>A0A226D3M1_FOLCA</name>
<proteinExistence type="predicted"/>
<dbReference type="SUPFAM" id="SSF57716">
    <property type="entry name" value="Glucocorticoid receptor-like (DNA-binding domain)"/>
    <property type="match status" value="1"/>
</dbReference>
<dbReference type="PROSITE" id="PS50950">
    <property type="entry name" value="ZF_THAP"/>
    <property type="match status" value="1"/>
</dbReference>
<dbReference type="Pfam" id="PF21787">
    <property type="entry name" value="TNP-like_RNaseH_N"/>
    <property type="match status" value="1"/>
</dbReference>
<reference evidence="7 8" key="1">
    <citation type="submission" date="2015-12" db="EMBL/GenBank/DDBJ databases">
        <title>The genome of Folsomia candida.</title>
        <authorList>
            <person name="Faddeeva A."/>
            <person name="Derks M.F."/>
            <person name="Anvar Y."/>
            <person name="Smit S."/>
            <person name="Van Straalen N."/>
            <person name="Roelofs D."/>
        </authorList>
    </citation>
    <scope>NUCLEOTIDE SEQUENCE [LARGE SCALE GENOMIC DNA]</scope>
    <source>
        <strain evidence="7 8">VU population</strain>
        <tissue evidence="7">Whole body</tissue>
    </source>
</reference>
<dbReference type="InterPro" id="IPR006612">
    <property type="entry name" value="THAP_Znf"/>
</dbReference>
<dbReference type="Proteomes" id="UP000198287">
    <property type="component" value="Unassembled WGS sequence"/>
</dbReference>
<evidence type="ECO:0000256" key="2">
    <source>
        <dbReference type="ARBA" id="ARBA00022771"/>
    </source>
</evidence>
<keyword evidence="3" id="KW-0862">Zinc</keyword>
<evidence type="ECO:0000256" key="5">
    <source>
        <dbReference type="PROSITE-ProRule" id="PRU00309"/>
    </source>
</evidence>